<dbReference type="InterPro" id="IPR059099">
    <property type="entry name" value="GMEB1/2/Spe-44_dom"/>
</dbReference>
<dbReference type="SUPFAM" id="SSF63763">
    <property type="entry name" value="SAND domain-like"/>
    <property type="match status" value="1"/>
</dbReference>
<dbReference type="GO" id="GO:0005737">
    <property type="term" value="C:cytoplasm"/>
    <property type="evidence" value="ECO:0007669"/>
    <property type="project" value="UniProtKB-SubCell"/>
</dbReference>
<feature type="compositionally biased region" description="Basic and acidic residues" evidence="10">
    <location>
        <begin position="508"/>
        <end position="551"/>
    </location>
</feature>
<keyword evidence="2" id="KW-0963">Cytoplasm</keyword>
<dbReference type="GO" id="GO:0046872">
    <property type="term" value="F:metal ion binding"/>
    <property type="evidence" value="ECO:0007669"/>
    <property type="project" value="UniProtKB-KW"/>
</dbReference>
<keyword evidence="7" id="KW-0238">DNA-binding</keyword>
<keyword evidence="9" id="KW-0539">Nucleus</keyword>
<keyword evidence="4" id="KW-0862">Zinc</keyword>
<evidence type="ECO:0000256" key="7">
    <source>
        <dbReference type="ARBA" id="ARBA00023125"/>
    </source>
</evidence>
<dbReference type="PROSITE" id="PS50864">
    <property type="entry name" value="SAND"/>
    <property type="match status" value="1"/>
</dbReference>
<sequence length="580" mass="62931">MANTDVSMSMGDMMMIKAEEEEGDTITGHRARVILHLQSDPQGTNDDIADTSTTVLAVETNQADDSSMEGDEVEYGYPITCGDSRAVLLYKKFVCPGINVKCVKFNDQLISPKQFVQLAGKSTLKDWKRAIRLGGVMLRKMMDSGQIDFYQHDSVCTNSCRSTKFDLLINSTRLPSTASMPTPPSPLPGGGGQMLLMEEKSEDSSGPIMEARASHMTFPVQSEANGEVKREVEDSTDESLSFWQGLSELGLVGEVVSSIRTELLALLRGVEQRGEQALLHHTDAAVLSTLTQMFGLLDSVRQVLDLQRSRTAHSEQQLHNRLDVLECQLDNQKRQPLDWRTHPSSPFPIIVHTPLEATPFSRHPHSKRPRLHRSSSYSATSSSCSSSAAATSSGSPFTVLSPITFSPVGPSLSVPGLPISTLAQLPTGSQLFPLHSAAPPGAYRGKAEAMGLGISPASGLSLPGAAHLRHGAGHAMEARPPSRGGMEERMEVEGEREREREEEEVGEEKEGRRRGGEEDMAVGREESTAEETQRGAAEERRQKEEGEKFRGEGGGGGGGGRTHKPASGGSRKKTHKRAFH</sequence>
<dbReference type="PANTHER" id="PTHR10417:SF3">
    <property type="entry name" value="GLUCOCORTICOID MODULATORY ELEMENT-BINDING PROTEIN 1"/>
    <property type="match status" value="1"/>
</dbReference>
<keyword evidence="8" id="KW-0804">Transcription</keyword>
<feature type="region of interest" description="Disordered" evidence="10">
    <location>
        <begin position="470"/>
        <end position="580"/>
    </location>
</feature>
<feature type="compositionally biased region" description="Basic residues" evidence="10">
    <location>
        <begin position="362"/>
        <end position="373"/>
    </location>
</feature>
<dbReference type="Pfam" id="PF25892">
    <property type="entry name" value="Spe-44"/>
    <property type="match status" value="1"/>
</dbReference>
<evidence type="ECO:0000256" key="6">
    <source>
        <dbReference type="ARBA" id="ARBA00023054"/>
    </source>
</evidence>
<keyword evidence="3" id="KW-0479">Metal-binding</keyword>
<gene>
    <name evidence="12" type="ORF">ACEWY4_020479</name>
</gene>
<proteinExistence type="predicted"/>
<evidence type="ECO:0000313" key="13">
    <source>
        <dbReference type="Proteomes" id="UP001591681"/>
    </source>
</evidence>
<accession>A0ABD1JE08</accession>
<feature type="compositionally biased region" description="Low complexity" evidence="10">
    <location>
        <begin position="374"/>
        <end position="395"/>
    </location>
</feature>
<dbReference type="AlphaFoldDB" id="A0ABD1JE08"/>
<keyword evidence="5" id="KW-0805">Transcription regulation</keyword>
<dbReference type="GO" id="GO:0043565">
    <property type="term" value="F:sequence-specific DNA binding"/>
    <property type="evidence" value="ECO:0007669"/>
    <property type="project" value="UniProtKB-ARBA"/>
</dbReference>
<feature type="region of interest" description="Disordered" evidence="10">
    <location>
        <begin position="358"/>
        <end position="395"/>
    </location>
</feature>
<dbReference type="InterPro" id="IPR010919">
    <property type="entry name" value="SAND-like_dom_sf"/>
</dbReference>
<comment type="subcellular location">
    <subcellularLocation>
        <location evidence="1">Cytoplasm</location>
    </subcellularLocation>
</comment>
<keyword evidence="6" id="KW-0175">Coiled coil</keyword>
<dbReference type="Gene3D" id="3.10.390.10">
    <property type="entry name" value="SAND domain-like"/>
    <property type="match status" value="1"/>
</dbReference>
<evidence type="ECO:0000256" key="3">
    <source>
        <dbReference type="ARBA" id="ARBA00022723"/>
    </source>
</evidence>
<dbReference type="FunFam" id="3.10.390.10:FF:000003">
    <property type="entry name" value="glucocorticoid modulatory element-binding protein 1 isoform X2"/>
    <property type="match status" value="1"/>
</dbReference>
<evidence type="ECO:0000256" key="4">
    <source>
        <dbReference type="ARBA" id="ARBA00022833"/>
    </source>
</evidence>
<reference evidence="12 13" key="1">
    <citation type="submission" date="2024-09" db="EMBL/GenBank/DDBJ databases">
        <title>A chromosome-level genome assembly of Gray's grenadier anchovy, Coilia grayii.</title>
        <authorList>
            <person name="Fu Z."/>
        </authorList>
    </citation>
    <scope>NUCLEOTIDE SEQUENCE [LARGE SCALE GENOMIC DNA]</scope>
    <source>
        <strain evidence="12">G4</strain>
        <tissue evidence="12">Muscle</tissue>
    </source>
</reference>
<evidence type="ECO:0000256" key="9">
    <source>
        <dbReference type="ARBA" id="ARBA00023242"/>
    </source>
</evidence>
<evidence type="ECO:0000256" key="2">
    <source>
        <dbReference type="ARBA" id="ARBA00022490"/>
    </source>
</evidence>
<feature type="domain" description="SAND" evidence="11">
    <location>
        <begin position="65"/>
        <end position="148"/>
    </location>
</feature>
<evidence type="ECO:0000313" key="12">
    <source>
        <dbReference type="EMBL" id="KAL2084961.1"/>
    </source>
</evidence>
<feature type="compositionally biased region" description="Basic residues" evidence="10">
    <location>
        <begin position="570"/>
        <end position="580"/>
    </location>
</feature>
<dbReference type="EMBL" id="JBHFQA010000017">
    <property type="protein sequence ID" value="KAL2084961.1"/>
    <property type="molecule type" value="Genomic_DNA"/>
</dbReference>
<protein>
    <recommendedName>
        <fullName evidence="11">SAND domain-containing protein</fullName>
    </recommendedName>
</protein>
<feature type="compositionally biased region" description="Basic and acidic residues" evidence="10">
    <location>
        <begin position="485"/>
        <end position="499"/>
    </location>
</feature>
<name>A0ABD1JE08_9TELE</name>
<keyword evidence="13" id="KW-1185">Reference proteome</keyword>
<evidence type="ECO:0000256" key="8">
    <source>
        <dbReference type="ARBA" id="ARBA00023163"/>
    </source>
</evidence>
<dbReference type="InterPro" id="IPR000770">
    <property type="entry name" value="SAND_dom"/>
</dbReference>
<evidence type="ECO:0000256" key="10">
    <source>
        <dbReference type="SAM" id="MobiDB-lite"/>
    </source>
</evidence>
<organism evidence="12 13">
    <name type="scientific">Coilia grayii</name>
    <name type="common">Gray's grenadier anchovy</name>
    <dbReference type="NCBI Taxonomy" id="363190"/>
    <lineage>
        <taxon>Eukaryota</taxon>
        <taxon>Metazoa</taxon>
        <taxon>Chordata</taxon>
        <taxon>Craniata</taxon>
        <taxon>Vertebrata</taxon>
        <taxon>Euteleostomi</taxon>
        <taxon>Actinopterygii</taxon>
        <taxon>Neopterygii</taxon>
        <taxon>Teleostei</taxon>
        <taxon>Clupei</taxon>
        <taxon>Clupeiformes</taxon>
        <taxon>Clupeoidei</taxon>
        <taxon>Engraulidae</taxon>
        <taxon>Coilinae</taxon>
        <taxon>Coilia</taxon>
    </lineage>
</organism>
<dbReference type="PANTHER" id="PTHR10417">
    <property type="entry name" value="GLUCOCORTICOID MODULATORY ELEMENT-BINDING PROTEIN"/>
    <property type="match status" value="1"/>
</dbReference>
<dbReference type="SMART" id="SM00258">
    <property type="entry name" value="SAND"/>
    <property type="match status" value="1"/>
</dbReference>
<evidence type="ECO:0000259" key="11">
    <source>
        <dbReference type="PROSITE" id="PS50864"/>
    </source>
</evidence>
<comment type="caution">
    <text evidence="12">The sequence shown here is derived from an EMBL/GenBank/DDBJ whole genome shotgun (WGS) entry which is preliminary data.</text>
</comment>
<evidence type="ECO:0000256" key="5">
    <source>
        <dbReference type="ARBA" id="ARBA00023015"/>
    </source>
</evidence>
<dbReference type="Pfam" id="PF01342">
    <property type="entry name" value="SAND"/>
    <property type="match status" value="1"/>
</dbReference>
<dbReference type="Proteomes" id="UP001591681">
    <property type="component" value="Unassembled WGS sequence"/>
</dbReference>
<evidence type="ECO:0000256" key="1">
    <source>
        <dbReference type="ARBA" id="ARBA00004496"/>
    </source>
</evidence>